<gene>
    <name evidence="1" type="ORF">D7W81_03585</name>
</gene>
<evidence type="ECO:0000313" key="1">
    <source>
        <dbReference type="EMBL" id="RKH73644.1"/>
    </source>
</evidence>
<comment type="caution">
    <text evidence="1">The sequence shown here is derived from an EMBL/GenBank/DDBJ whole genome shotgun (WGS) entry which is preliminary data.</text>
</comment>
<dbReference type="NCBIfam" id="TIGR03901">
    <property type="entry name" value="MYXO-CTERM"/>
    <property type="match status" value="1"/>
</dbReference>
<keyword evidence="2" id="KW-1185">Reference proteome</keyword>
<proteinExistence type="predicted"/>
<dbReference type="InterPro" id="IPR024079">
    <property type="entry name" value="MetalloPept_cat_dom_sf"/>
</dbReference>
<dbReference type="GO" id="GO:0008237">
    <property type="term" value="F:metallopeptidase activity"/>
    <property type="evidence" value="ECO:0007669"/>
    <property type="project" value="InterPro"/>
</dbReference>
<sequence>MLTLAATAQAQEGYQFLDHWVLNNSQDPFPYYLDATNNSPGDNELSKVEDAVKKAFQAWQDVDCAWPAFTYQGRSTIKPIPNVNDRLDGFSVAAIFVTNRDSVEFREVLNGGDSVSAAVPLSHGGLVFQCDIFLDAATHKFTTLSPTPAGFIDIQSAVMHEVGHCLGLGSTYVYPDSVMFFSLNPGEQRRTLSSYDRGAFCQRYPQTGAVGSPCDTTACGAGLTCVTAQSTTSGASQKICSKACPSGTPGFCPDPYQCRASTVISGSQYACLPEAIGTGTKVGNPCEDATTCGAAESRCLTAADKTTAFPAWTAGYCTESCIANADCPTGSTCTTVGSVGKRCLKNCRPGKGDCREGYTCNTLPNNGGDVCVADCATNNDCGSSYACRSCDHACVAQMTGTRNVGDPCFQDSECGFNQQCLKLNGNPQGVCAEPCSVATCTCSPGNTCRPAGTGEDRFCFRDCGAGTCGSPLQCVPFAEGTACIAPCRTNQDCPNGLYCGSGGQCYDPYAQPTDGGTCTLCSDGGTPPPPPLDGGTDDPSNGPGGCGCQSAPTSAAFLVGLGVLLLATRRRRNG</sequence>
<evidence type="ECO:0000313" key="2">
    <source>
        <dbReference type="Proteomes" id="UP000267003"/>
    </source>
</evidence>
<reference evidence="2" key="1">
    <citation type="submission" date="2018-09" db="EMBL/GenBank/DDBJ databases">
        <authorList>
            <person name="Livingstone P.G."/>
            <person name="Whitworth D.E."/>
        </authorList>
    </citation>
    <scope>NUCLEOTIDE SEQUENCE [LARGE SCALE GENOMIC DNA]</scope>
    <source>
        <strain evidence="2">AB050A</strain>
    </source>
</reference>
<organism evidence="1 2">
    <name type="scientific">Corallococcus aberystwythensis</name>
    <dbReference type="NCBI Taxonomy" id="2316722"/>
    <lineage>
        <taxon>Bacteria</taxon>
        <taxon>Pseudomonadati</taxon>
        <taxon>Myxococcota</taxon>
        <taxon>Myxococcia</taxon>
        <taxon>Myxococcales</taxon>
        <taxon>Cystobacterineae</taxon>
        <taxon>Myxococcaceae</taxon>
        <taxon>Corallococcus</taxon>
    </lineage>
</organism>
<dbReference type="Gene3D" id="3.40.390.10">
    <property type="entry name" value="Collagenase (Catalytic Domain)"/>
    <property type="match status" value="1"/>
</dbReference>
<dbReference type="AlphaFoldDB" id="A0A3A8RE00"/>
<dbReference type="EMBL" id="RAWK01000013">
    <property type="protein sequence ID" value="RKH73644.1"/>
    <property type="molecule type" value="Genomic_DNA"/>
</dbReference>
<name>A0A3A8RE00_9BACT</name>
<dbReference type="SUPFAM" id="SSF55486">
    <property type="entry name" value="Metalloproteases ('zincins'), catalytic domain"/>
    <property type="match status" value="1"/>
</dbReference>
<protein>
    <submittedName>
        <fullName evidence="1">Adhesin</fullName>
    </submittedName>
</protein>
<dbReference type="Proteomes" id="UP000267003">
    <property type="component" value="Unassembled WGS sequence"/>
</dbReference>
<accession>A0A3A8RE00</accession>
<dbReference type="InterPro" id="IPR024038">
    <property type="entry name" value="MYXO-CTERM"/>
</dbReference>